<evidence type="ECO:0000313" key="1">
    <source>
        <dbReference type="EMBL" id="QJC56175.1"/>
    </source>
</evidence>
<dbReference type="RefSeq" id="WP_168921921.1">
    <property type="nucleotide sequence ID" value="NZ_CP051461.1"/>
</dbReference>
<dbReference type="AlphaFoldDB" id="A0A6H2H8I4"/>
<organism evidence="1 2">
    <name type="scientific">Polaromonas vacuolata</name>
    <dbReference type="NCBI Taxonomy" id="37448"/>
    <lineage>
        <taxon>Bacteria</taxon>
        <taxon>Pseudomonadati</taxon>
        <taxon>Pseudomonadota</taxon>
        <taxon>Betaproteobacteria</taxon>
        <taxon>Burkholderiales</taxon>
        <taxon>Comamonadaceae</taxon>
        <taxon>Polaromonas</taxon>
    </lineage>
</organism>
<dbReference type="KEGG" id="pvac:HC248_01462"/>
<keyword evidence="2" id="KW-1185">Reference proteome</keyword>
<dbReference type="EMBL" id="CP051461">
    <property type="protein sequence ID" value="QJC56175.1"/>
    <property type="molecule type" value="Genomic_DNA"/>
</dbReference>
<name>A0A6H2H8I4_9BURK</name>
<dbReference type="Proteomes" id="UP000502041">
    <property type="component" value="Chromosome"/>
</dbReference>
<protein>
    <submittedName>
        <fullName evidence="1">Uncharacterized protein</fullName>
    </submittedName>
</protein>
<accession>A0A6H2H8I4</accession>
<gene>
    <name evidence="1" type="ORF">HC248_01462</name>
</gene>
<reference evidence="1 2" key="1">
    <citation type="submission" date="2020-04" db="EMBL/GenBank/DDBJ databases">
        <title>Complete genome of a Psychrophilic, Marine, Gas Vacuolate Bacterium Polaromonas vacuolata KCTC 22033T.</title>
        <authorList>
            <person name="Hwang K."/>
            <person name="Kim K.M."/>
        </authorList>
    </citation>
    <scope>NUCLEOTIDE SEQUENCE [LARGE SCALE GENOMIC DNA]</scope>
    <source>
        <strain evidence="1 2">KCTC 22033</strain>
    </source>
</reference>
<sequence>MRNLIGHAGVELIWNDEDKTRNLNIKGEEFVLEEGGEPVTKDGETSTWYLFKHVNEEFGFELVVDFVEVENRIFSYELKSQFLKKDFKAVNILDDELDLSL</sequence>
<proteinExistence type="predicted"/>
<evidence type="ECO:0000313" key="2">
    <source>
        <dbReference type="Proteomes" id="UP000502041"/>
    </source>
</evidence>